<dbReference type="Proteomes" id="UP000326838">
    <property type="component" value="Unassembled WGS sequence"/>
</dbReference>
<dbReference type="RefSeq" id="WP_150891828.1">
    <property type="nucleotide sequence ID" value="NZ_VYUY01000003.1"/>
</dbReference>
<dbReference type="InterPro" id="IPR016181">
    <property type="entry name" value="Acyl_CoA_acyltransferase"/>
</dbReference>
<protein>
    <submittedName>
        <fullName evidence="2">GNAT family N-acetyltransferase</fullName>
    </submittedName>
</protein>
<organism evidence="2 3">
    <name type="scientific">Microbacterium caowuchunii</name>
    <dbReference type="NCBI Taxonomy" id="2614638"/>
    <lineage>
        <taxon>Bacteria</taxon>
        <taxon>Bacillati</taxon>
        <taxon>Actinomycetota</taxon>
        <taxon>Actinomycetes</taxon>
        <taxon>Micrococcales</taxon>
        <taxon>Microbacteriaceae</taxon>
        <taxon>Microbacterium</taxon>
    </lineage>
</organism>
<proteinExistence type="predicted"/>
<gene>
    <name evidence="2" type="ORF">F6B40_02020</name>
</gene>
<dbReference type="GO" id="GO:0016747">
    <property type="term" value="F:acyltransferase activity, transferring groups other than amino-acyl groups"/>
    <property type="evidence" value="ECO:0007669"/>
    <property type="project" value="InterPro"/>
</dbReference>
<keyword evidence="3" id="KW-1185">Reference proteome</keyword>
<evidence type="ECO:0000313" key="2">
    <source>
        <dbReference type="EMBL" id="KAA9135975.1"/>
    </source>
</evidence>
<dbReference type="Gene3D" id="3.40.630.30">
    <property type="match status" value="1"/>
</dbReference>
<evidence type="ECO:0000259" key="1">
    <source>
        <dbReference type="PROSITE" id="PS51186"/>
    </source>
</evidence>
<keyword evidence="2" id="KW-0808">Transferase</keyword>
<evidence type="ECO:0000313" key="3">
    <source>
        <dbReference type="Proteomes" id="UP000326838"/>
    </source>
</evidence>
<name>A0A5N0TLE2_9MICO</name>
<dbReference type="EMBL" id="VYUY01000003">
    <property type="protein sequence ID" value="KAA9135975.1"/>
    <property type="molecule type" value="Genomic_DNA"/>
</dbReference>
<feature type="domain" description="N-acetyltransferase" evidence="1">
    <location>
        <begin position="4"/>
        <end position="193"/>
    </location>
</feature>
<dbReference type="PROSITE" id="PS51186">
    <property type="entry name" value="GNAT"/>
    <property type="match status" value="1"/>
</dbReference>
<dbReference type="Pfam" id="PF00583">
    <property type="entry name" value="Acetyltransf_1"/>
    <property type="match status" value="1"/>
</dbReference>
<reference evidence="3" key="1">
    <citation type="submission" date="2019-09" db="EMBL/GenBank/DDBJ databases">
        <title>Mumia zhuanghuii sp. nov. isolated from the intestinal contents of plateau pika (Ochotona curzoniae) in the Qinghai-Tibet plateau of China.</title>
        <authorList>
            <person name="Tian Z."/>
        </authorList>
    </citation>
    <scope>NUCLEOTIDE SEQUENCE [LARGE SCALE GENOMIC DNA]</scope>
    <source>
        <strain evidence="3">L-033</strain>
    </source>
</reference>
<accession>A0A5N0TLE2</accession>
<dbReference type="CDD" id="cd04301">
    <property type="entry name" value="NAT_SF"/>
    <property type="match status" value="1"/>
</dbReference>
<comment type="caution">
    <text evidence="2">The sequence shown here is derived from an EMBL/GenBank/DDBJ whole genome shotgun (WGS) entry which is preliminary data.</text>
</comment>
<sequence length="193" mass="21361">MARITVLPATADRFDDVEMTLTGGGDGKSCQCQWWLLTNREFEGTTQDERMRMLQDETALPVPPGLVAQVDGQAAGWVRVGPRSILRRFARSRIYGPNAQGSWEDEDVWAISCFSVRREFRGQGVSRALLTAAVEQARAEGARRVEAYPRDTSVSRPSANELFRGALSSFLAAGFSETARPRPDRPIVSLELT</sequence>
<dbReference type="SUPFAM" id="SSF55729">
    <property type="entry name" value="Acyl-CoA N-acyltransferases (Nat)"/>
    <property type="match status" value="1"/>
</dbReference>
<dbReference type="AlphaFoldDB" id="A0A5N0TLE2"/>
<dbReference type="InterPro" id="IPR000182">
    <property type="entry name" value="GNAT_dom"/>
</dbReference>